<accession>A0A9P4Q7L1</accession>
<dbReference type="AlphaFoldDB" id="A0A9P4Q7L1"/>
<name>A0A9P4Q7L1_9PEZI</name>
<comment type="caution">
    <text evidence="1">The sequence shown here is derived from an EMBL/GenBank/DDBJ whole genome shotgun (WGS) entry which is preliminary data.</text>
</comment>
<evidence type="ECO:0000313" key="2">
    <source>
        <dbReference type="Proteomes" id="UP000799441"/>
    </source>
</evidence>
<sequence>MRMRPSHRLLHAIIVLAIVAVVVVVVAAAAAARASTCCPYRYMRGLSREKRLWRLQRGCLHFNRRKINNVGFDNGDGQDERQRAAATAEAATCRSMRRRRRRRLLHLMV</sequence>
<reference evidence="1" key="1">
    <citation type="journal article" date="2020" name="Stud. Mycol.">
        <title>101 Dothideomycetes genomes: a test case for predicting lifestyles and emergence of pathogens.</title>
        <authorList>
            <person name="Haridas S."/>
            <person name="Albert R."/>
            <person name="Binder M."/>
            <person name="Bloem J."/>
            <person name="Labutti K."/>
            <person name="Salamov A."/>
            <person name="Andreopoulos B."/>
            <person name="Baker S."/>
            <person name="Barry K."/>
            <person name="Bills G."/>
            <person name="Bluhm B."/>
            <person name="Cannon C."/>
            <person name="Castanera R."/>
            <person name="Culley D."/>
            <person name="Daum C."/>
            <person name="Ezra D."/>
            <person name="Gonzalez J."/>
            <person name="Henrissat B."/>
            <person name="Kuo A."/>
            <person name="Liang C."/>
            <person name="Lipzen A."/>
            <person name="Lutzoni F."/>
            <person name="Magnuson J."/>
            <person name="Mondo S."/>
            <person name="Nolan M."/>
            <person name="Ohm R."/>
            <person name="Pangilinan J."/>
            <person name="Park H.-J."/>
            <person name="Ramirez L."/>
            <person name="Alfaro M."/>
            <person name="Sun H."/>
            <person name="Tritt A."/>
            <person name="Yoshinaga Y."/>
            <person name="Zwiers L.-H."/>
            <person name="Turgeon B."/>
            <person name="Goodwin S."/>
            <person name="Spatafora J."/>
            <person name="Crous P."/>
            <person name="Grigoriev I."/>
        </authorList>
    </citation>
    <scope>NUCLEOTIDE SEQUENCE</scope>
    <source>
        <strain evidence="1">CBS 116435</strain>
    </source>
</reference>
<evidence type="ECO:0000313" key="1">
    <source>
        <dbReference type="EMBL" id="KAF2720728.1"/>
    </source>
</evidence>
<dbReference type="EMBL" id="MU003796">
    <property type="protein sequence ID" value="KAF2720728.1"/>
    <property type="molecule type" value="Genomic_DNA"/>
</dbReference>
<organism evidence="1 2">
    <name type="scientific">Polychaeton citri CBS 116435</name>
    <dbReference type="NCBI Taxonomy" id="1314669"/>
    <lineage>
        <taxon>Eukaryota</taxon>
        <taxon>Fungi</taxon>
        <taxon>Dikarya</taxon>
        <taxon>Ascomycota</taxon>
        <taxon>Pezizomycotina</taxon>
        <taxon>Dothideomycetes</taxon>
        <taxon>Dothideomycetidae</taxon>
        <taxon>Capnodiales</taxon>
        <taxon>Capnodiaceae</taxon>
        <taxon>Polychaeton</taxon>
    </lineage>
</organism>
<protein>
    <submittedName>
        <fullName evidence="1">Uncharacterized protein</fullName>
    </submittedName>
</protein>
<proteinExistence type="predicted"/>
<gene>
    <name evidence="1" type="ORF">K431DRAFT_86008</name>
</gene>
<keyword evidence="2" id="KW-1185">Reference proteome</keyword>
<dbReference type="Proteomes" id="UP000799441">
    <property type="component" value="Unassembled WGS sequence"/>
</dbReference>